<reference evidence="2" key="1">
    <citation type="submission" date="2013-08" db="EMBL/GenBank/DDBJ databases">
        <authorList>
            <person name="Mendez C."/>
            <person name="Richter M."/>
            <person name="Ferrer M."/>
            <person name="Sanchez J."/>
        </authorList>
    </citation>
    <scope>NUCLEOTIDE SEQUENCE</scope>
</reference>
<sequence length="160" mass="18075">GKSVVFEFRMGREREGPLRFLANFEGILQTDGYAAYDRVGTPKMVHAACWSHARRKFVDAVKLNQQDAASLRAVELMDELFAIDAQARAEKMDHAARHALRQQQAPPLLEKIRDHVLTMNRNALPQSAAGKACGYTLTLWKRLTCFLDHPELELSNNLAE</sequence>
<feature type="domain" description="Transposase IS66 central" evidence="1">
    <location>
        <begin position="3"/>
        <end position="160"/>
    </location>
</feature>
<feature type="non-terminal residue" evidence="2">
    <location>
        <position position="1"/>
    </location>
</feature>
<name>T1BC23_9ZZZZ</name>
<organism evidence="2">
    <name type="scientific">mine drainage metagenome</name>
    <dbReference type="NCBI Taxonomy" id="410659"/>
    <lineage>
        <taxon>unclassified sequences</taxon>
        <taxon>metagenomes</taxon>
        <taxon>ecological metagenomes</taxon>
    </lineage>
</organism>
<evidence type="ECO:0000259" key="1">
    <source>
        <dbReference type="Pfam" id="PF03050"/>
    </source>
</evidence>
<gene>
    <name evidence="2" type="ORF">B1B_04982</name>
</gene>
<dbReference type="EMBL" id="AUZY01003121">
    <property type="protein sequence ID" value="EQD70481.1"/>
    <property type="molecule type" value="Genomic_DNA"/>
</dbReference>
<dbReference type="AlphaFoldDB" id="T1BC23"/>
<accession>T1BC23</accession>
<dbReference type="PANTHER" id="PTHR33678">
    <property type="entry name" value="BLL1576 PROTEIN"/>
    <property type="match status" value="1"/>
</dbReference>
<comment type="caution">
    <text evidence="2">The sequence shown here is derived from an EMBL/GenBank/DDBJ whole genome shotgun (WGS) entry which is preliminary data.</text>
</comment>
<dbReference type="InterPro" id="IPR004291">
    <property type="entry name" value="Transposase_IS66_central"/>
</dbReference>
<dbReference type="Pfam" id="PF03050">
    <property type="entry name" value="DDE_Tnp_IS66"/>
    <property type="match status" value="1"/>
</dbReference>
<dbReference type="PANTHER" id="PTHR33678:SF1">
    <property type="entry name" value="BLL1576 PROTEIN"/>
    <property type="match status" value="1"/>
</dbReference>
<feature type="non-terminal residue" evidence="2">
    <location>
        <position position="160"/>
    </location>
</feature>
<evidence type="ECO:0000313" key="2">
    <source>
        <dbReference type="EMBL" id="EQD70481.1"/>
    </source>
</evidence>
<protein>
    <submittedName>
        <fullName evidence="2">Transposase IS66</fullName>
    </submittedName>
</protein>
<proteinExistence type="predicted"/>
<dbReference type="InterPro" id="IPR052344">
    <property type="entry name" value="Transposase-related"/>
</dbReference>
<reference evidence="2" key="2">
    <citation type="journal article" date="2014" name="ISME J.">
        <title>Microbial stratification in low pH oxic and suboxic macroscopic growths along an acid mine drainage.</title>
        <authorList>
            <person name="Mendez-Garcia C."/>
            <person name="Mesa V."/>
            <person name="Sprenger R.R."/>
            <person name="Richter M."/>
            <person name="Diez M.S."/>
            <person name="Solano J."/>
            <person name="Bargiela R."/>
            <person name="Golyshina O.V."/>
            <person name="Manteca A."/>
            <person name="Ramos J.L."/>
            <person name="Gallego J.R."/>
            <person name="Llorente I."/>
            <person name="Martins Dos Santos V.A."/>
            <person name="Jensen O.N."/>
            <person name="Pelaez A.I."/>
            <person name="Sanchez J."/>
            <person name="Ferrer M."/>
        </authorList>
    </citation>
    <scope>NUCLEOTIDE SEQUENCE</scope>
</reference>